<dbReference type="Gene3D" id="1.10.340.70">
    <property type="match status" value="1"/>
</dbReference>
<dbReference type="InterPro" id="IPR036397">
    <property type="entry name" value="RNaseH_sf"/>
</dbReference>
<keyword evidence="7" id="KW-0695">RNA-directed DNA polymerase</keyword>
<dbReference type="PROSITE" id="PS50878">
    <property type="entry name" value="RT_POL"/>
    <property type="match status" value="1"/>
</dbReference>
<dbReference type="PANTHER" id="PTHR37984:SF5">
    <property type="entry name" value="PROTEIN NYNRIN-LIKE"/>
    <property type="match status" value="1"/>
</dbReference>
<evidence type="ECO:0000256" key="7">
    <source>
        <dbReference type="ARBA" id="ARBA00022918"/>
    </source>
</evidence>
<dbReference type="Pfam" id="PF17919">
    <property type="entry name" value="RT_RNaseH_2"/>
    <property type="match status" value="2"/>
</dbReference>
<dbReference type="Pfam" id="PF17921">
    <property type="entry name" value="Integrase_H2C2"/>
    <property type="match status" value="1"/>
</dbReference>
<name>A0A6L2NQ10_TANCI</name>
<dbReference type="PANTHER" id="PTHR37984">
    <property type="entry name" value="PROTEIN CBG26694"/>
    <property type="match status" value="1"/>
</dbReference>
<dbReference type="InterPro" id="IPR043128">
    <property type="entry name" value="Rev_trsase/Diguanyl_cyclase"/>
</dbReference>
<feature type="domain" description="Reverse transcriptase" evidence="12">
    <location>
        <begin position="1"/>
        <end position="156"/>
    </location>
</feature>
<proteinExistence type="predicted"/>
<keyword evidence="5" id="KW-0460">Magnesium</keyword>
<dbReference type="GO" id="GO:0006310">
    <property type="term" value="P:DNA recombination"/>
    <property type="evidence" value="ECO:0007669"/>
    <property type="project" value="UniProtKB-KW"/>
</dbReference>
<dbReference type="Gene3D" id="3.30.70.270">
    <property type="match status" value="2"/>
</dbReference>
<dbReference type="InterPro" id="IPR056924">
    <property type="entry name" value="SH3_Tf2-1"/>
</dbReference>
<dbReference type="GO" id="GO:0006508">
    <property type="term" value="P:proteolysis"/>
    <property type="evidence" value="ECO:0007669"/>
    <property type="project" value="UniProtKB-KW"/>
</dbReference>
<evidence type="ECO:0000313" key="13">
    <source>
        <dbReference type="EMBL" id="GEU88200.1"/>
    </source>
</evidence>
<evidence type="ECO:0000256" key="2">
    <source>
        <dbReference type="ARBA" id="ARBA00022723"/>
    </source>
</evidence>
<keyword evidence="8" id="KW-0239">DNA-directed DNA polymerase</keyword>
<dbReference type="InterPro" id="IPR043502">
    <property type="entry name" value="DNA/RNA_pol_sf"/>
</dbReference>
<dbReference type="Gene3D" id="3.30.420.10">
    <property type="entry name" value="Ribonuclease H-like superfamily/Ribonuclease H"/>
    <property type="match status" value="1"/>
</dbReference>
<evidence type="ECO:0000256" key="9">
    <source>
        <dbReference type="ARBA" id="ARBA00023125"/>
    </source>
</evidence>
<dbReference type="GO" id="GO:0015074">
    <property type="term" value="P:DNA integration"/>
    <property type="evidence" value="ECO:0007669"/>
    <property type="project" value="UniProtKB-KW"/>
</dbReference>
<dbReference type="GO" id="GO:0003887">
    <property type="term" value="F:DNA-directed DNA polymerase activity"/>
    <property type="evidence" value="ECO:0007669"/>
    <property type="project" value="UniProtKB-KW"/>
</dbReference>
<dbReference type="CDD" id="cd01647">
    <property type="entry name" value="RT_LTR"/>
    <property type="match status" value="2"/>
</dbReference>
<evidence type="ECO:0000256" key="1">
    <source>
        <dbReference type="ARBA" id="ARBA00022670"/>
    </source>
</evidence>
<dbReference type="GO" id="GO:0003964">
    <property type="term" value="F:RNA-directed DNA polymerase activity"/>
    <property type="evidence" value="ECO:0007669"/>
    <property type="project" value="UniProtKB-KW"/>
</dbReference>
<dbReference type="AlphaFoldDB" id="A0A6L2NQ10"/>
<dbReference type="GO" id="GO:0003677">
    <property type="term" value="F:DNA binding"/>
    <property type="evidence" value="ECO:0007669"/>
    <property type="project" value="UniProtKB-KW"/>
</dbReference>
<sequence>MCIGYRQFNKHTVKDKFPIPVIEELIDELNGSVVFSKLDMRSGYHQIRMKKDDICKTDFTTHEGQYEFLVMPFGLTNAPSTFQSLMNTIFKAFLRKFVLVFFDDILIYSKNLKEHCDHLAQVKYLGHIISAQGVSTDPSKIKAMKKWPIPLTLKQLKAELAYHKLKEAMMKAQVLALPNFKHEFVVETDASGKEIRAVLCQNGHPIAYWSKTLSAFQNQDHFSLKYLLNQKLTTPFHFKWLPKLLGYDYEIVYKKGSENVVVDALSRVDSSVELLQIIISSVSSGVWDKVKDSWKNNLDTQNLIKSFENHSYKGNKYSWTGEILKRKEKVVVGNDPKLRKEPVQHLYDEAIGGHSGAHVTMKKLGSLFYWKGLKKMVKQMIRDCDGNEGMMKQAELSSIALCVQLNKHTVKDKFPIPVIEELIDELNGSVVFSKLDIRSGYHQIKMKEDDICKTDFRTHEGQYEFLVMPFGLTNAPSTFQSLMNTVKYLGHIISAQGLSTDPSKIKAIKKWPIPLTLKQLKVNPSAELAYHKLKEAMIKAQVLALPNFEQEFVVETDASGKEIRAVLCQNGHPIAYWSKTLSAKHQALSTYKKEILAVVVALDNVELLPIIVSSVSSGVWDKVKDSWKNDLDTQNLIKSFKNHSYKGNKYSWTGEILKRKEKVVVGNDPKLRKEPVQHFYDEAIGGHSGAHVTMKKLGSLFYWKGLKKMVKQMIRDCNPKEWVKWLPLAEFWYNTNYHTSTKTTPYEAVYCQTHSIHVPYIPGDSRVKKVDRTLQAREETIKVLKFHLKRSQDRMRNQTNKHRIDRQFKVGDWVYLKLQPHRKVSIRQGQQQKLSPKYYGHFKVAERIEEVAYRLELPNSSQIHPVFHISQLKKCYGKDHNVGVLPQLREDGLLENKPMAILERRLGKVNNKPVMFVLIQWTNKSVEEAT</sequence>
<keyword evidence="6" id="KW-0229">DNA integration</keyword>
<evidence type="ECO:0000256" key="6">
    <source>
        <dbReference type="ARBA" id="ARBA00022908"/>
    </source>
</evidence>
<dbReference type="GO" id="GO:0046872">
    <property type="term" value="F:metal ion binding"/>
    <property type="evidence" value="ECO:0007669"/>
    <property type="project" value="UniProtKB-KW"/>
</dbReference>
<dbReference type="SUPFAM" id="SSF56672">
    <property type="entry name" value="DNA/RNA polymerases"/>
    <property type="match status" value="2"/>
</dbReference>
<organism evidence="13">
    <name type="scientific">Tanacetum cinerariifolium</name>
    <name type="common">Dalmatian daisy</name>
    <name type="synonym">Chrysanthemum cinerariifolium</name>
    <dbReference type="NCBI Taxonomy" id="118510"/>
    <lineage>
        <taxon>Eukaryota</taxon>
        <taxon>Viridiplantae</taxon>
        <taxon>Streptophyta</taxon>
        <taxon>Embryophyta</taxon>
        <taxon>Tracheophyta</taxon>
        <taxon>Spermatophyta</taxon>
        <taxon>Magnoliopsida</taxon>
        <taxon>eudicotyledons</taxon>
        <taxon>Gunneridae</taxon>
        <taxon>Pentapetalae</taxon>
        <taxon>asterids</taxon>
        <taxon>campanulids</taxon>
        <taxon>Asterales</taxon>
        <taxon>Asteraceae</taxon>
        <taxon>Asteroideae</taxon>
        <taxon>Anthemideae</taxon>
        <taxon>Anthemidinae</taxon>
        <taxon>Tanacetum</taxon>
    </lineage>
</organism>
<keyword evidence="4" id="KW-0378">Hydrolase</keyword>
<keyword evidence="11" id="KW-0511">Multifunctional enzyme</keyword>
<evidence type="ECO:0000256" key="4">
    <source>
        <dbReference type="ARBA" id="ARBA00022801"/>
    </source>
</evidence>
<keyword evidence="10" id="KW-0233">DNA recombination</keyword>
<dbReference type="InterPro" id="IPR012337">
    <property type="entry name" value="RNaseH-like_sf"/>
</dbReference>
<protein>
    <submittedName>
        <fullName evidence="13">Putative mitochondrial protein</fullName>
    </submittedName>
</protein>
<dbReference type="EMBL" id="BKCJ010009699">
    <property type="protein sequence ID" value="GEU88200.1"/>
    <property type="molecule type" value="Genomic_DNA"/>
</dbReference>
<accession>A0A6L2NQ10</accession>
<keyword evidence="9" id="KW-0238">DNA-binding</keyword>
<evidence type="ECO:0000256" key="10">
    <source>
        <dbReference type="ARBA" id="ARBA00023172"/>
    </source>
</evidence>
<keyword evidence="3" id="KW-0064">Aspartyl protease</keyword>
<comment type="caution">
    <text evidence="13">The sequence shown here is derived from an EMBL/GenBank/DDBJ whole genome shotgun (WGS) entry which is preliminary data.</text>
</comment>
<evidence type="ECO:0000256" key="3">
    <source>
        <dbReference type="ARBA" id="ARBA00022750"/>
    </source>
</evidence>
<dbReference type="InterPro" id="IPR041577">
    <property type="entry name" value="RT_RNaseH_2"/>
</dbReference>
<dbReference type="SUPFAM" id="SSF53098">
    <property type="entry name" value="Ribonuclease H-like"/>
    <property type="match status" value="1"/>
</dbReference>
<keyword evidence="8" id="KW-0548">Nucleotidyltransferase</keyword>
<keyword evidence="8" id="KW-0808">Transferase</keyword>
<dbReference type="InterPro" id="IPR000477">
    <property type="entry name" value="RT_dom"/>
</dbReference>
<gene>
    <name evidence="13" type="ORF">Tci_060178</name>
</gene>
<keyword evidence="1" id="KW-0645">Protease</keyword>
<reference evidence="13" key="1">
    <citation type="journal article" date="2019" name="Sci. Rep.">
        <title>Draft genome of Tanacetum cinerariifolium, the natural source of mosquito coil.</title>
        <authorList>
            <person name="Yamashiro T."/>
            <person name="Shiraishi A."/>
            <person name="Satake H."/>
            <person name="Nakayama K."/>
        </authorList>
    </citation>
    <scope>NUCLEOTIDE SEQUENCE</scope>
</reference>
<dbReference type="InterPro" id="IPR041588">
    <property type="entry name" value="Integrase_H2C2"/>
</dbReference>
<dbReference type="GO" id="GO:0004190">
    <property type="term" value="F:aspartic-type endopeptidase activity"/>
    <property type="evidence" value="ECO:0007669"/>
    <property type="project" value="UniProtKB-KW"/>
</dbReference>
<keyword evidence="2" id="KW-0479">Metal-binding</keyword>
<evidence type="ECO:0000259" key="12">
    <source>
        <dbReference type="PROSITE" id="PS50878"/>
    </source>
</evidence>
<dbReference type="Gene3D" id="3.10.10.10">
    <property type="entry name" value="HIV Type 1 Reverse Transcriptase, subunit A, domain 1"/>
    <property type="match status" value="2"/>
</dbReference>
<evidence type="ECO:0000256" key="5">
    <source>
        <dbReference type="ARBA" id="ARBA00022842"/>
    </source>
</evidence>
<dbReference type="Pfam" id="PF24626">
    <property type="entry name" value="SH3_Tf2-1"/>
    <property type="match status" value="1"/>
</dbReference>
<evidence type="ECO:0000256" key="11">
    <source>
        <dbReference type="ARBA" id="ARBA00023268"/>
    </source>
</evidence>
<dbReference type="Pfam" id="PF00078">
    <property type="entry name" value="RVT_1"/>
    <property type="match status" value="2"/>
</dbReference>
<evidence type="ECO:0000256" key="8">
    <source>
        <dbReference type="ARBA" id="ARBA00022932"/>
    </source>
</evidence>
<dbReference type="InterPro" id="IPR050951">
    <property type="entry name" value="Retrovirus_Pol_polyprotein"/>
</dbReference>